<dbReference type="CDD" id="cd01839">
    <property type="entry name" value="SGNH_arylesterase_like"/>
    <property type="match status" value="1"/>
</dbReference>
<sequence>MTGRILAFGDSLTWGLNPGEGQHRYEDRWTSVVEEMVPGLHVIVEGLPGRTTCFDDWAEDGTDRNGARVLPSILGACQRLDLVILLLGTNDLKPDLCGHAEGAASGIERLITIIAGFSYVDVAVPPKILVVSPPLCGPSIKGDGLPSRGRSIEQSGKLASCYRTVAERHGCAFFDAATVANPSPIDGVHLGAEDTKAIGRGLAPIVRELLLLA</sequence>
<dbReference type="Proteomes" id="UP000320653">
    <property type="component" value="Unassembled WGS sequence"/>
</dbReference>
<gene>
    <name evidence="2" type="ORF">FHW37_10173</name>
</gene>
<proteinExistence type="predicted"/>
<dbReference type="InterPro" id="IPR013830">
    <property type="entry name" value="SGNH_hydro"/>
</dbReference>
<dbReference type="GO" id="GO:0016788">
    <property type="term" value="F:hydrolase activity, acting on ester bonds"/>
    <property type="evidence" value="ECO:0007669"/>
    <property type="project" value="UniProtKB-ARBA"/>
</dbReference>
<dbReference type="InterPro" id="IPR036514">
    <property type="entry name" value="SGNH_hydro_sf"/>
</dbReference>
<keyword evidence="3" id="KW-1185">Reference proteome</keyword>
<name>A0A561R6N5_9HYPH</name>
<feature type="domain" description="SGNH hydrolase-type esterase" evidence="1">
    <location>
        <begin position="7"/>
        <end position="191"/>
    </location>
</feature>
<protein>
    <submittedName>
        <fullName evidence="2">Lysophospholipase L1-like esterase</fullName>
    </submittedName>
</protein>
<evidence type="ECO:0000259" key="1">
    <source>
        <dbReference type="Pfam" id="PF13472"/>
    </source>
</evidence>
<dbReference type="SUPFAM" id="SSF52266">
    <property type="entry name" value="SGNH hydrolase"/>
    <property type="match status" value="1"/>
</dbReference>
<evidence type="ECO:0000313" key="3">
    <source>
        <dbReference type="Proteomes" id="UP000320653"/>
    </source>
</evidence>
<dbReference type="Pfam" id="PF13472">
    <property type="entry name" value="Lipase_GDSL_2"/>
    <property type="match status" value="1"/>
</dbReference>
<dbReference type="EMBL" id="VIWP01000001">
    <property type="protein sequence ID" value="TWF58269.1"/>
    <property type="molecule type" value="Genomic_DNA"/>
</dbReference>
<evidence type="ECO:0000313" key="2">
    <source>
        <dbReference type="EMBL" id="TWF58269.1"/>
    </source>
</evidence>
<organism evidence="2 3">
    <name type="scientific">Neorhizobium alkalisoli</name>
    <dbReference type="NCBI Taxonomy" id="528178"/>
    <lineage>
        <taxon>Bacteria</taxon>
        <taxon>Pseudomonadati</taxon>
        <taxon>Pseudomonadota</taxon>
        <taxon>Alphaproteobacteria</taxon>
        <taxon>Hyphomicrobiales</taxon>
        <taxon>Rhizobiaceae</taxon>
        <taxon>Rhizobium/Agrobacterium group</taxon>
        <taxon>Neorhizobium</taxon>
    </lineage>
</organism>
<accession>A0A561R6N5</accession>
<dbReference type="AlphaFoldDB" id="A0A561R6N5"/>
<comment type="caution">
    <text evidence="2">The sequence shown here is derived from an EMBL/GenBank/DDBJ whole genome shotgun (WGS) entry which is preliminary data.</text>
</comment>
<dbReference type="RefSeq" id="WP_145631152.1">
    <property type="nucleotide sequence ID" value="NZ_VIWP01000001.1"/>
</dbReference>
<dbReference type="OrthoDB" id="164654at2"/>
<reference evidence="2 3" key="1">
    <citation type="submission" date="2019-06" db="EMBL/GenBank/DDBJ databases">
        <title>Sorghum-associated microbial communities from plants grown in Nebraska, USA.</title>
        <authorList>
            <person name="Schachtman D."/>
        </authorList>
    </citation>
    <scope>NUCLEOTIDE SEQUENCE [LARGE SCALE GENOMIC DNA]</scope>
    <source>
        <strain evidence="2 3">1225</strain>
    </source>
</reference>
<dbReference type="Gene3D" id="3.40.50.1110">
    <property type="entry name" value="SGNH hydrolase"/>
    <property type="match status" value="1"/>
</dbReference>